<dbReference type="AlphaFoldDB" id="A0A9P1CN77"/>
<dbReference type="EMBL" id="CAMXCT030001983">
    <property type="protein sequence ID" value="CAL4781992.1"/>
    <property type="molecule type" value="Genomic_DNA"/>
</dbReference>
<evidence type="ECO:0000313" key="3">
    <source>
        <dbReference type="EMBL" id="CAL1148055.1"/>
    </source>
</evidence>
<feature type="region of interest" description="Disordered" evidence="1">
    <location>
        <begin position="185"/>
        <end position="226"/>
    </location>
</feature>
<feature type="compositionally biased region" description="Basic and acidic residues" evidence="1">
    <location>
        <begin position="185"/>
        <end position="202"/>
    </location>
</feature>
<dbReference type="EMBL" id="CAMXCT010001983">
    <property type="protein sequence ID" value="CAI3994680.1"/>
    <property type="molecule type" value="Genomic_DNA"/>
</dbReference>
<reference evidence="2" key="1">
    <citation type="submission" date="2022-10" db="EMBL/GenBank/DDBJ databases">
        <authorList>
            <person name="Chen Y."/>
            <person name="Dougan E. K."/>
            <person name="Chan C."/>
            <person name="Rhodes N."/>
            <person name="Thang M."/>
        </authorList>
    </citation>
    <scope>NUCLEOTIDE SEQUENCE</scope>
</reference>
<proteinExistence type="predicted"/>
<protein>
    <submittedName>
        <fullName evidence="2">Uncharacterized protein</fullName>
    </submittedName>
</protein>
<reference evidence="3" key="2">
    <citation type="submission" date="2024-04" db="EMBL/GenBank/DDBJ databases">
        <authorList>
            <person name="Chen Y."/>
            <person name="Shah S."/>
            <person name="Dougan E. K."/>
            <person name="Thang M."/>
            <person name="Chan C."/>
        </authorList>
    </citation>
    <scope>NUCLEOTIDE SEQUENCE [LARGE SCALE GENOMIC DNA]</scope>
</reference>
<gene>
    <name evidence="2" type="ORF">C1SCF055_LOCUS21310</name>
</gene>
<keyword evidence="4" id="KW-1185">Reference proteome</keyword>
<evidence type="ECO:0000256" key="1">
    <source>
        <dbReference type="SAM" id="MobiDB-lite"/>
    </source>
</evidence>
<name>A0A9P1CN77_9DINO</name>
<feature type="region of interest" description="Disordered" evidence="1">
    <location>
        <begin position="40"/>
        <end position="62"/>
    </location>
</feature>
<sequence>MEKLNFSEMSKYGEGMLYWTEVHSRGLLKKTKRRITQEMEEWDEDVEEGDNRSEPELEWGFMADKTESKPGLSLKDVEDKDLEAVHVETDDVKKEIQRLNYPEVEGDLAPSAIVPKACQSIQKQVSKLESLLGNFLGGKELSMLQNRMTAKLKSAVEELSKLDEILIDQHGQGVLDGFDYKSRAPAPEKKVKESKESREPKLPGKAKAKAKATAESAERSLKASAGQPTHALQGDIFHIHKLGAARDVIGGVLIILLRLGFMDHEGSTKNMTDRFTRAHSYFAMWCSSNGKTPGLRSFSKAYFNLKTLVSAPWVNAKGSDSTLLLEWLDFTLRLNLQHPSVEGHTQLLRHMLQLVESSLAVRMVHTHRLWLERDCARRLYVKLMTVLRAYSVMAQSAMRLKIRAFVLKPKHHSLHHIAWFLKTELRKGAALIYNPQGYACEMNEDFVGRISRLSRRVGFRLCDKRVFERVFLKVTALLRRRKELRQSRSRSSRVKGKFRK</sequence>
<accession>A0A9P1CN77</accession>
<dbReference type="Proteomes" id="UP001152797">
    <property type="component" value="Unassembled WGS sequence"/>
</dbReference>
<organism evidence="2">
    <name type="scientific">Cladocopium goreaui</name>
    <dbReference type="NCBI Taxonomy" id="2562237"/>
    <lineage>
        <taxon>Eukaryota</taxon>
        <taxon>Sar</taxon>
        <taxon>Alveolata</taxon>
        <taxon>Dinophyceae</taxon>
        <taxon>Suessiales</taxon>
        <taxon>Symbiodiniaceae</taxon>
        <taxon>Cladocopium</taxon>
    </lineage>
</organism>
<dbReference type="EMBL" id="CAMXCT020001983">
    <property type="protein sequence ID" value="CAL1148055.1"/>
    <property type="molecule type" value="Genomic_DNA"/>
</dbReference>
<evidence type="ECO:0000313" key="2">
    <source>
        <dbReference type="EMBL" id="CAI3994680.1"/>
    </source>
</evidence>
<evidence type="ECO:0000313" key="4">
    <source>
        <dbReference type="Proteomes" id="UP001152797"/>
    </source>
</evidence>
<comment type="caution">
    <text evidence="2">The sequence shown here is derived from an EMBL/GenBank/DDBJ whole genome shotgun (WGS) entry which is preliminary data.</text>
</comment>